<sequence>MATLRVNSITPTSGSEITLTAALVTATTTFRALNYKHTSFGTFTQLTSQTTTVPVTTYAGKITMFSAAITGATAVSFSVTAAGFSDDSIILVDIATNPAVPTSQLMAYVTNSGSGTFEITIRNFGATTAAISPTIAYMVVVT</sequence>
<dbReference type="EMBL" id="LR797028">
    <property type="protein sequence ID" value="CAB4182488.1"/>
    <property type="molecule type" value="Genomic_DNA"/>
</dbReference>
<evidence type="ECO:0000313" key="6">
    <source>
        <dbReference type="EMBL" id="CAB4199419.1"/>
    </source>
</evidence>
<evidence type="ECO:0000313" key="4">
    <source>
        <dbReference type="EMBL" id="CAB4182488.1"/>
    </source>
</evidence>
<reference evidence="7" key="1">
    <citation type="submission" date="2020-05" db="EMBL/GenBank/DDBJ databases">
        <authorList>
            <person name="Chiriac C."/>
            <person name="Salcher M."/>
            <person name="Ghai R."/>
            <person name="Kavagutti S V."/>
        </authorList>
    </citation>
    <scope>NUCLEOTIDE SEQUENCE</scope>
</reference>
<dbReference type="EMBL" id="LR797387">
    <property type="protein sequence ID" value="CAB4212775.1"/>
    <property type="molecule type" value="Genomic_DNA"/>
</dbReference>
<dbReference type="EMBL" id="LR796856">
    <property type="protein sequence ID" value="CAB4170290.1"/>
    <property type="molecule type" value="Genomic_DNA"/>
</dbReference>
<dbReference type="EMBL" id="LR797275">
    <property type="protein sequence ID" value="CAB4199419.1"/>
    <property type="molecule type" value="Genomic_DNA"/>
</dbReference>
<dbReference type="EMBL" id="LR797095">
    <property type="protein sequence ID" value="CAB4186397.1"/>
    <property type="molecule type" value="Genomic_DNA"/>
</dbReference>
<proteinExistence type="predicted"/>
<organism evidence="7">
    <name type="scientific">uncultured Caudovirales phage</name>
    <dbReference type="NCBI Taxonomy" id="2100421"/>
    <lineage>
        <taxon>Viruses</taxon>
        <taxon>Duplodnaviria</taxon>
        <taxon>Heunggongvirae</taxon>
        <taxon>Uroviricota</taxon>
        <taxon>Caudoviricetes</taxon>
        <taxon>Peduoviridae</taxon>
        <taxon>Maltschvirus</taxon>
        <taxon>Maltschvirus maltsch</taxon>
    </lineage>
</organism>
<evidence type="ECO:0000313" key="3">
    <source>
        <dbReference type="EMBL" id="CAB4177326.1"/>
    </source>
</evidence>
<evidence type="ECO:0000313" key="1">
    <source>
        <dbReference type="EMBL" id="CAB4145807.1"/>
    </source>
</evidence>
<gene>
    <name evidence="4" type="ORF">UFOVP1088_6</name>
    <name evidence="5" type="ORF">UFOVP1149_6</name>
    <name evidence="6" type="ORF">UFOVP1330_44</name>
    <name evidence="7" type="ORF">UFOVP1441_38</name>
    <name evidence="1" type="ORF">UFOVP486_45</name>
    <name evidence="2" type="ORF">UFOVP911_26</name>
    <name evidence="3" type="ORF">UFOVP997_26</name>
</gene>
<dbReference type="EMBL" id="LR796449">
    <property type="protein sequence ID" value="CAB4145807.1"/>
    <property type="molecule type" value="Genomic_DNA"/>
</dbReference>
<accession>A0A6J5SGE2</accession>
<name>A0A6J5SGE2_9CAUD</name>
<protein>
    <submittedName>
        <fullName evidence="7">Uncharacterized protein</fullName>
    </submittedName>
</protein>
<evidence type="ECO:0000313" key="5">
    <source>
        <dbReference type="EMBL" id="CAB4186397.1"/>
    </source>
</evidence>
<evidence type="ECO:0000313" key="2">
    <source>
        <dbReference type="EMBL" id="CAB4170290.1"/>
    </source>
</evidence>
<dbReference type="EMBL" id="LR796949">
    <property type="protein sequence ID" value="CAB4177326.1"/>
    <property type="molecule type" value="Genomic_DNA"/>
</dbReference>
<evidence type="ECO:0000313" key="7">
    <source>
        <dbReference type="EMBL" id="CAB4212775.1"/>
    </source>
</evidence>